<gene>
    <name evidence="1" type="ORF">SCALOS_LOCUS10873</name>
</gene>
<organism evidence="1 2">
    <name type="scientific">Scutellospora calospora</name>
    <dbReference type="NCBI Taxonomy" id="85575"/>
    <lineage>
        <taxon>Eukaryota</taxon>
        <taxon>Fungi</taxon>
        <taxon>Fungi incertae sedis</taxon>
        <taxon>Mucoromycota</taxon>
        <taxon>Glomeromycotina</taxon>
        <taxon>Glomeromycetes</taxon>
        <taxon>Diversisporales</taxon>
        <taxon>Gigasporaceae</taxon>
        <taxon>Scutellospora</taxon>
    </lineage>
</organism>
<comment type="caution">
    <text evidence="1">The sequence shown here is derived from an EMBL/GenBank/DDBJ whole genome shotgun (WGS) entry which is preliminary data.</text>
</comment>
<accession>A0ACA9PIV1</accession>
<evidence type="ECO:0000313" key="2">
    <source>
        <dbReference type="Proteomes" id="UP000789860"/>
    </source>
</evidence>
<evidence type="ECO:0000313" key="1">
    <source>
        <dbReference type="EMBL" id="CAG8711090.1"/>
    </source>
</evidence>
<dbReference type="Proteomes" id="UP000789860">
    <property type="component" value="Unassembled WGS sequence"/>
</dbReference>
<feature type="non-terminal residue" evidence="1">
    <location>
        <position position="172"/>
    </location>
</feature>
<dbReference type="EMBL" id="CAJVPM010043181">
    <property type="protein sequence ID" value="CAG8711090.1"/>
    <property type="molecule type" value="Genomic_DNA"/>
</dbReference>
<name>A0ACA9PIV1_9GLOM</name>
<protein>
    <submittedName>
        <fullName evidence="1">7480_t:CDS:1</fullName>
    </submittedName>
</protein>
<feature type="non-terminal residue" evidence="1">
    <location>
        <position position="1"/>
    </location>
</feature>
<reference evidence="1" key="1">
    <citation type="submission" date="2021-06" db="EMBL/GenBank/DDBJ databases">
        <authorList>
            <person name="Kallberg Y."/>
            <person name="Tangrot J."/>
            <person name="Rosling A."/>
        </authorList>
    </citation>
    <scope>NUCLEOTIDE SEQUENCE</scope>
    <source>
        <strain evidence="1">AU212A</strain>
    </source>
</reference>
<keyword evidence="2" id="KW-1185">Reference proteome</keyword>
<proteinExistence type="predicted"/>
<sequence>THSDEIRLIASKMKHRGNQIYVELQEKLNNLQKSFYEEVQKFVDGDFPENLVQERRLELENFCRKKFLNYTQAQLEMSANKFKYRLPMKGDYLEFEWSAVLEQSERMYLNLVNSFNDNSSPDELRTSASSHLESIKKINNDAWENKARTFCQHAVKEFESVIATNFPVNDKK</sequence>